<dbReference type="AlphaFoldDB" id="K2KLU8"/>
<dbReference type="SUPFAM" id="SSF56925">
    <property type="entry name" value="OMPA-like"/>
    <property type="match status" value="1"/>
</dbReference>
<accession>K2KLU8</accession>
<feature type="chain" id="PRO_5003862448" evidence="2">
    <location>
        <begin position="23"/>
        <end position="194"/>
    </location>
</feature>
<reference evidence="4 5" key="1">
    <citation type="journal article" date="2012" name="J. Bacteriol.">
        <title>Genome Sequence of Idiomarina xiamenensis Type Strain 10-D-4.</title>
        <authorList>
            <person name="Lai Q."/>
            <person name="Wang L."/>
            <person name="Wang W."/>
            <person name="Shao Z."/>
        </authorList>
    </citation>
    <scope>NUCLEOTIDE SEQUENCE [LARGE SCALE GENOMIC DNA]</scope>
    <source>
        <strain evidence="4 5">10-D-4</strain>
    </source>
</reference>
<dbReference type="eggNOG" id="COG3637">
    <property type="taxonomic scope" value="Bacteria"/>
</dbReference>
<evidence type="ECO:0000313" key="4">
    <source>
        <dbReference type="EMBL" id="EKE87537.1"/>
    </source>
</evidence>
<feature type="signal peptide" evidence="2">
    <location>
        <begin position="1"/>
        <end position="22"/>
    </location>
</feature>
<dbReference type="PATRIC" id="fig|740709.3.peg.108"/>
<dbReference type="InterPro" id="IPR027385">
    <property type="entry name" value="Beta-barrel_OMP"/>
</dbReference>
<dbReference type="InterPro" id="IPR011250">
    <property type="entry name" value="OMP/PagP_B-barrel"/>
</dbReference>
<feature type="domain" description="Outer membrane protein beta-barrel" evidence="3">
    <location>
        <begin position="9"/>
        <end position="194"/>
    </location>
</feature>
<dbReference type="EMBL" id="AMRG01000001">
    <property type="protein sequence ID" value="EKE87537.1"/>
    <property type="molecule type" value="Genomic_DNA"/>
</dbReference>
<protein>
    <submittedName>
        <fullName evidence="4">Outer membrane protein, porin family</fullName>
    </submittedName>
</protein>
<dbReference type="STRING" id="740709.A10D4_00545"/>
<evidence type="ECO:0000313" key="5">
    <source>
        <dbReference type="Proteomes" id="UP000014115"/>
    </source>
</evidence>
<dbReference type="Proteomes" id="UP000014115">
    <property type="component" value="Unassembled WGS sequence"/>
</dbReference>
<organism evidence="4 5">
    <name type="scientific">Idiomarina xiamenensis 10-D-4</name>
    <dbReference type="NCBI Taxonomy" id="740709"/>
    <lineage>
        <taxon>Bacteria</taxon>
        <taxon>Pseudomonadati</taxon>
        <taxon>Pseudomonadota</taxon>
        <taxon>Gammaproteobacteria</taxon>
        <taxon>Alteromonadales</taxon>
        <taxon>Idiomarinaceae</taxon>
        <taxon>Idiomarina</taxon>
    </lineage>
</organism>
<evidence type="ECO:0000256" key="1">
    <source>
        <dbReference type="ARBA" id="ARBA00022729"/>
    </source>
</evidence>
<evidence type="ECO:0000256" key="2">
    <source>
        <dbReference type="SAM" id="SignalP"/>
    </source>
</evidence>
<name>K2KLU8_9GAMM</name>
<dbReference type="Pfam" id="PF13505">
    <property type="entry name" value="OMP_b-brl"/>
    <property type="match status" value="1"/>
</dbReference>
<sequence>MKNLSMVAASLLALGISGNAMANKAPNFDFVGVSYVQADLADEDLDGFAVKGEMSFANNWFAAINYMDTSEDTNGIDLDYSEAFANVGYQFYRTNMLTAYVSAGYAWAEAKASSSTVSISADEDGWNAQVGVRAALTEQFELDANVRHVDIEESDQYYSLTGRYFFTPNFSADINYSYMNSDQSNYSIGVNYHF</sequence>
<comment type="caution">
    <text evidence="4">The sequence shown here is derived from an EMBL/GenBank/DDBJ whole genome shotgun (WGS) entry which is preliminary data.</text>
</comment>
<dbReference type="Gene3D" id="2.40.160.20">
    <property type="match status" value="1"/>
</dbReference>
<keyword evidence="1 2" id="KW-0732">Signal</keyword>
<evidence type="ECO:0000259" key="3">
    <source>
        <dbReference type="Pfam" id="PF13505"/>
    </source>
</evidence>
<keyword evidence="5" id="KW-1185">Reference proteome</keyword>
<dbReference type="RefSeq" id="WP_008487036.1">
    <property type="nucleotide sequence ID" value="NZ_AMRG01000001.1"/>
</dbReference>
<dbReference type="OrthoDB" id="6241169at2"/>
<proteinExistence type="predicted"/>
<gene>
    <name evidence="4" type="ORF">A10D4_00545</name>
</gene>